<gene>
    <name evidence="2" type="ORF">CUT44_12835</name>
</gene>
<dbReference type="SUPFAM" id="SSF89392">
    <property type="entry name" value="Prokaryotic lipoproteins and lipoprotein localization factors"/>
    <property type="match status" value="1"/>
</dbReference>
<dbReference type="Proteomes" id="UP000230407">
    <property type="component" value="Unassembled WGS sequence"/>
</dbReference>
<dbReference type="PROSITE" id="PS51257">
    <property type="entry name" value="PROKAR_LIPOPROTEIN"/>
    <property type="match status" value="1"/>
</dbReference>
<evidence type="ECO:0008006" key="4">
    <source>
        <dbReference type="Google" id="ProtNLM"/>
    </source>
</evidence>
<keyword evidence="1" id="KW-0732">Signal</keyword>
<protein>
    <recommendedName>
        <fullName evidence="4">Lipoprotein</fullName>
    </recommendedName>
</protein>
<dbReference type="InterPro" id="IPR029046">
    <property type="entry name" value="LolA/LolB/LppX"/>
</dbReference>
<reference evidence="2 3" key="1">
    <citation type="submission" date="2017-11" db="EMBL/GenBank/DDBJ databases">
        <title>Streptomyces carmine sp. nov., a novel actinomycete isolated from Sophora alopecuroides in Xinjiang, China.</title>
        <authorList>
            <person name="Wang Y."/>
            <person name="Luo X."/>
            <person name="Wan C."/>
            <person name="Zhang L."/>
        </authorList>
    </citation>
    <scope>NUCLEOTIDE SEQUENCE [LARGE SCALE GENOMIC DNA]</scope>
    <source>
        <strain evidence="2 3">TRM SA0054</strain>
    </source>
</reference>
<dbReference type="AlphaFoldDB" id="A0A2M8M015"/>
<sequence length="304" mass="30628">MVTRRGRRSGAVGAAVLCAGTVLAVLATPATTGCSAPDAAVGAAAGEPAAAEARAAVREAAGVLARSGTSRAHTRVETDSGGTRVVIRGTGAFDYGTRTGLLRVVPPAAPAVPATGADRRRPIVALVTPGALYLRNRGAGVPAGKWVRVDAATLPDGNLVTGGATDPITAAELLRGARSVSFRGEERLHGETVRHYRGTVDLAAAARAARPPWRGRLAAAVAGLSRRTVPFDAYVDGRGRLRKIRQHFALPSAAGGPGGSGGAGGAVRQEVSVVSTTTLYGFGVPVEIALPGPGDIHTGRIAAP</sequence>
<dbReference type="Gene3D" id="2.50.20.20">
    <property type="match status" value="1"/>
</dbReference>
<dbReference type="EMBL" id="PGGW01000040">
    <property type="protein sequence ID" value="PJE97548.1"/>
    <property type="molecule type" value="Genomic_DNA"/>
</dbReference>
<evidence type="ECO:0000313" key="2">
    <source>
        <dbReference type="EMBL" id="PJE97548.1"/>
    </source>
</evidence>
<feature type="signal peptide" evidence="1">
    <location>
        <begin position="1"/>
        <end position="24"/>
    </location>
</feature>
<comment type="caution">
    <text evidence="2">The sequence shown here is derived from an EMBL/GenBank/DDBJ whole genome shotgun (WGS) entry which is preliminary data.</text>
</comment>
<evidence type="ECO:0000256" key="1">
    <source>
        <dbReference type="SAM" id="SignalP"/>
    </source>
</evidence>
<feature type="chain" id="PRO_5038415007" description="Lipoprotein" evidence="1">
    <location>
        <begin position="25"/>
        <end position="304"/>
    </location>
</feature>
<proteinExistence type="predicted"/>
<accession>A0A2M8M015</accession>
<name>A0A2M8M015_9ACTN</name>
<keyword evidence="3" id="KW-1185">Reference proteome</keyword>
<evidence type="ECO:0000313" key="3">
    <source>
        <dbReference type="Proteomes" id="UP000230407"/>
    </source>
</evidence>
<dbReference type="RefSeq" id="WP_100202089.1">
    <property type="nucleotide sequence ID" value="NZ_PGGW01000040.1"/>
</dbReference>
<organism evidence="2 3">
    <name type="scientific">Streptomyces carminius</name>
    <dbReference type="NCBI Taxonomy" id="2665496"/>
    <lineage>
        <taxon>Bacteria</taxon>
        <taxon>Bacillati</taxon>
        <taxon>Actinomycetota</taxon>
        <taxon>Actinomycetes</taxon>
        <taxon>Kitasatosporales</taxon>
        <taxon>Streptomycetaceae</taxon>
        <taxon>Streptomyces</taxon>
    </lineage>
</organism>